<name>A0A6J4UXK6_9BACT</name>
<accession>A0A6J4UXK6</accession>
<dbReference type="EMBL" id="CADCWH010000286">
    <property type="protein sequence ID" value="CAA9562832.1"/>
    <property type="molecule type" value="Genomic_DNA"/>
</dbReference>
<evidence type="ECO:0000313" key="1">
    <source>
        <dbReference type="EMBL" id="CAA9562832.1"/>
    </source>
</evidence>
<reference evidence="1" key="1">
    <citation type="submission" date="2020-02" db="EMBL/GenBank/DDBJ databases">
        <authorList>
            <person name="Meier V. D."/>
        </authorList>
    </citation>
    <scope>NUCLEOTIDE SEQUENCE</scope>
    <source>
        <strain evidence="1">AVDCRST_MAG70</strain>
    </source>
</reference>
<protein>
    <submittedName>
        <fullName evidence="1">Uncharacterized protein</fullName>
    </submittedName>
</protein>
<proteinExistence type="predicted"/>
<sequence>MNDGKAMLYWRSPARSLGLPTTLCDGEGNGVGHRRCFVRHARYQHVSTLP</sequence>
<dbReference type="AlphaFoldDB" id="A0A6J4UXK6"/>
<organism evidence="1">
    <name type="scientific">uncultured Thermomicrobiales bacterium</name>
    <dbReference type="NCBI Taxonomy" id="1645740"/>
    <lineage>
        <taxon>Bacteria</taxon>
        <taxon>Pseudomonadati</taxon>
        <taxon>Thermomicrobiota</taxon>
        <taxon>Thermomicrobia</taxon>
        <taxon>Thermomicrobiales</taxon>
        <taxon>environmental samples</taxon>
    </lineage>
</organism>
<gene>
    <name evidence="1" type="ORF">AVDCRST_MAG70-1798</name>
</gene>